<sequence length="388" mass="41182">MSEHVPQVHGHCDARFAAVRAAFEENFRERGELGAAVTVTVDGVTVADLWGGWADQARTRAWERETLVNVWSTSKGPTALCAHILADRGLLDLDAPVAAYWPEFAAAGKERILVRHLLSHRAGLSGLREPHTLEQLYDWELTTARLAATEPWWEPGTRSGYHAFTYGFLVGEVVRRVSGLLPGAFLEREVTGPLGIDFRLGLPEKEAGRAAELVRPPAASSSEQAAIFSQLAPAAIAALANPLAGADEANSPGWRAAEIPAANGHATARAVAALYGVLAGRGSYGGRRILSAQAAERVREGQGRCRDLVLGAGLARETELGLGLWLSGPNGSYGPNPRAFGHDGFGGSCGLADPEAGVSMGYVMNRMGPHIADDPRKMALVEAVYSAV</sequence>
<organism evidence="2 3">
    <name type="scientific">Streptomyces aurantiogriseus</name>
    <dbReference type="NCBI Taxonomy" id="66870"/>
    <lineage>
        <taxon>Bacteria</taxon>
        <taxon>Bacillati</taxon>
        <taxon>Actinomycetota</taxon>
        <taxon>Actinomycetes</taxon>
        <taxon>Kitasatosporales</taxon>
        <taxon>Streptomycetaceae</taxon>
        <taxon>Streptomyces</taxon>
    </lineage>
</organism>
<accession>A0A918FMJ4</accession>
<dbReference type="RefSeq" id="WP_189943467.1">
    <property type="nucleotide sequence ID" value="NZ_BMSX01000032.1"/>
</dbReference>
<dbReference type="InterPro" id="IPR052907">
    <property type="entry name" value="Beta-lactamase/esterase"/>
</dbReference>
<dbReference type="Pfam" id="PF00144">
    <property type="entry name" value="Beta-lactamase"/>
    <property type="match status" value="1"/>
</dbReference>
<dbReference type="SUPFAM" id="SSF56601">
    <property type="entry name" value="beta-lactamase/transpeptidase-like"/>
    <property type="match status" value="1"/>
</dbReference>
<evidence type="ECO:0000313" key="2">
    <source>
        <dbReference type="EMBL" id="GGR55858.1"/>
    </source>
</evidence>
<dbReference type="PANTHER" id="PTHR43319:SF3">
    <property type="entry name" value="BETA-LACTAMASE-RELATED DOMAIN-CONTAINING PROTEIN"/>
    <property type="match status" value="1"/>
</dbReference>
<keyword evidence="2" id="KW-0378">Hydrolase</keyword>
<dbReference type="PANTHER" id="PTHR43319">
    <property type="entry name" value="BETA-LACTAMASE-RELATED"/>
    <property type="match status" value="1"/>
</dbReference>
<gene>
    <name evidence="2" type="ORF">GCM10010251_85960</name>
</gene>
<dbReference type="EMBL" id="BMSX01000032">
    <property type="protein sequence ID" value="GGR55858.1"/>
    <property type="molecule type" value="Genomic_DNA"/>
</dbReference>
<keyword evidence="3" id="KW-1185">Reference proteome</keyword>
<dbReference type="GO" id="GO:0016787">
    <property type="term" value="F:hydrolase activity"/>
    <property type="evidence" value="ECO:0007669"/>
    <property type="project" value="UniProtKB-KW"/>
</dbReference>
<dbReference type="Proteomes" id="UP000658320">
    <property type="component" value="Unassembled WGS sequence"/>
</dbReference>
<name>A0A918FMJ4_9ACTN</name>
<protein>
    <submittedName>
        <fullName evidence="2">Serine hydrolase</fullName>
    </submittedName>
</protein>
<reference evidence="2" key="1">
    <citation type="journal article" date="2014" name="Int. J. Syst. Evol. Microbiol.">
        <title>Complete genome sequence of Corynebacterium casei LMG S-19264T (=DSM 44701T), isolated from a smear-ripened cheese.</title>
        <authorList>
            <consortium name="US DOE Joint Genome Institute (JGI-PGF)"/>
            <person name="Walter F."/>
            <person name="Albersmeier A."/>
            <person name="Kalinowski J."/>
            <person name="Ruckert C."/>
        </authorList>
    </citation>
    <scope>NUCLEOTIDE SEQUENCE</scope>
    <source>
        <strain evidence="2">JCM 4346</strain>
    </source>
</reference>
<dbReference type="Gene3D" id="3.40.710.10">
    <property type="entry name" value="DD-peptidase/beta-lactamase superfamily"/>
    <property type="match status" value="1"/>
</dbReference>
<dbReference type="InterPro" id="IPR012338">
    <property type="entry name" value="Beta-lactam/transpept-like"/>
</dbReference>
<dbReference type="InterPro" id="IPR001466">
    <property type="entry name" value="Beta-lactam-related"/>
</dbReference>
<proteinExistence type="predicted"/>
<reference evidence="2" key="2">
    <citation type="submission" date="2020-09" db="EMBL/GenBank/DDBJ databases">
        <authorList>
            <person name="Sun Q."/>
            <person name="Ohkuma M."/>
        </authorList>
    </citation>
    <scope>NUCLEOTIDE SEQUENCE</scope>
    <source>
        <strain evidence="2">JCM 4346</strain>
    </source>
</reference>
<feature type="domain" description="Beta-lactamase-related" evidence="1">
    <location>
        <begin position="24"/>
        <end position="378"/>
    </location>
</feature>
<evidence type="ECO:0000313" key="3">
    <source>
        <dbReference type="Proteomes" id="UP000658320"/>
    </source>
</evidence>
<evidence type="ECO:0000259" key="1">
    <source>
        <dbReference type="Pfam" id="PF00144"/>
    </source>
</evidence>
<dbReference type="AlphaFoldDB" id="A0A918FMJ4"/>
<comment type="caution">
    <text evidence="2">The sequence shown here is derived from an EMBL/GenBank/DDBJ whole genome shotgun (WGS) entry which is preliminary data.</text>
</comment>